<name>A0A1V0SGE1_9VIRU</name>
<proteinExistence type="predicted"/>
<reference evidence="1" key="1">
    <citation type="journal article" date="2017" name="Science">
        <title>Giant viruses with an expanded complement of translation system components.</title>
        <authorList>
            <person name="Schulz F."/>
            <person name="Yutin N."/>
            <person name="Ivanova N.N."/>
            <person name="Ortega D.R."/>
            <person name="Lee T.K."/>
            <person name="Vierheilig J."/>
            <person name="Daims H."/>
            <person name="Horn M."/>
            <person name="Wagner M."/>
            <person name="Jensen G.J."/>
            <person name="Kyrpides N.C."/>
            <person name="Koonin E.V."/>
            <person name="Woyke T."/>
        </authorList>
    </citation>
    <scope>NUCLEOTIDE SEQUENCE</scope>
    <source>
        <strain evidence="1">HKV1</strain>
    </source>
</reference>
<sequence>MDKQKYLKYKTKYVKTKILENKNNNVQIILFGNVMTDQLEWERDYNKFVSELKKIGKVIILKPNYVNFLSYSKKSNNKPNENINFTIEDLQFENYAKWIKTQIDKKLDYIAICLDQGCHFAKFFCNKYSKKCIRLYILVDRIFTKENYHDTFYSEMNYNFIKNIVGDDYEKYLIKNLTNETINDLLNKITTLQDNENYIQLLNGLCKGIIRSQYDKIQKMDVKTIIYSDINVLTKEKLKLNITFNEKSNNKIIYYYVNPDTHYLIHSKKFSDEIINNIYGLLFK</sequence>
<gene>
    <name evidence="1" type="ORF">Hokovirus_3_55</name>
</gene>
<dbReference type="EMBL" id="KY684105">
    <property type="protein sequence ID" value="ARF10782.1"/>
    <property type="molecule type" value="Genomic_DNA"/>
</dbReference>
<organism evidence="1">
    <name type="scientific">Hokovirus HKV1</name>
    <dbReference type="NCBI Taxonomy" id="1977638"/>
    <lineage>
        <taxon>Viruses</taxon>
        <taxon>Varidnaviria</taxon>
        <taxon>Bamfordvirae</taxon>
        <taxon>Nucleocytoviricota</taxon>
        <taxon>Megaviricetes</taxon>
        <taxon>Imitervirales</taxon>
        <taxon>Mimiviridae</taxon>
        <taxon>Klosneuvirinae</taxon>
        <taxon>Hokovirus</taxon>
    </lineage>
</organism>
<evidence type="ECO:0000313" key="1">
    <source>
        <dbReference type="EMBL" id="ARF10782.1"/>
    </source>
</evidence>
<protein>
    <submittedName>
        <fullName evidence="1">Uncharacterized protein</fullName>
    </submittedName>
</protein>
<accession>A0A1V0SGE1</accession>